<dbReference type="AlphaFoldDB" id="A0A5B8XP60"/>
<gene>
    <name evidence="6" type="ORF">FRD01_06660</name>
</gene>
<dbReference type="Proteomes" id="UP000321595">
    <property type="component" value="Chromosome"/>
</dbReference>
<dbReference type="PANTHER" id="PTHR43851">
    <property type="match status" value="1"/>
</dbReference>
<feature type="domain" description="Protein kinase" evidence="5">
    <location>
        <begin position="133"/>
        <end position="456"/>
    </location>
</feature>
<dbReference type="CDD" id="cd13970">
    <property type="entry name" value="ABC1_ADCK3"/>
    <property type="match status" value="1"/>
</dbReference>
<dbReference type="PROSITE" id="PS50011">
    <property type="entry name" value="PROTEIN_KINASE_DOM"/>
    <property type="match status" value="1"/>
</dbReference>
<dbReference type="GO" id="GO:0005524">
    <property type="term" value="F:ATP binding"/>
    <property type="evidence" value="ECO:0007669"/>
    <property type="project" value="UniProtKB-KW"/>
</dbReference>
<dbReference type="InterPro" id="IPR051409">
    <property type="entry name" value="Atypical_kinase_ADCK"/>
</dbReference>
<evidence type="ECO:0000256" key="3">
    <source>
        <dbReference type="ARBA" id="ARBA00022741"/>
    </source>
</evidence>
<dbReference type="GO" id="GO:0004672">
    <property type="term" value="F:protein kinase activity"/>
    <property type="evidence" value="ECO:0007669"/>
    <property type="project" value="InterPro"/>
</dbReference>
<evidence type="ECO:0000256" key="4">
    <source>
        <dbReference type="ARBA" id="ARBA00022840"/>
    </source>
</evidence>
<protein>
    <submittedName>
        <fullName evidence="6">AarF/ABC1/UbiB kinase family protein</fullName>
    </submittedName>
</protein>
<evidence type="ECO:0000313" key="7">
    <source>
        <dbReference type="Proteomes" id="UP000321595"/>
    </source>
</evidence>
<dbReference type="KEGG" id="bbae:FRD01_06660"/>
<evidence type="ECO:0000259" key="5">
    <source>
        <dbReference type="PROSITE" id="PS50011"/>
    </source>
</evidence>
<dbReference type="SUPFAM" id="SSF56112">
    <property type="entry name" value="Protein kinase-like (PK-like)"/>
    <property type="match status" value="1"/>
</dbReference>
<dbReference type="InterPro" id="IPR000719">
    <property type="entry name" value="Prot_kinase_dom"/>
</dbReference>
<keyword evidence="7" id="KW-1185">Reference proteome</keyword>
<proteinExistence type="inferred from homology"/>
<dbReference type="PANTHER" id="PTHR43851:SF3">
    <property type="entry name" value="COENZYME Q8"/>
    <property type="match status" value="1"/>
</dbReference>
<sequence length="456" mass="51485">MGQDWEKLAGEKGERVSSGKFERMFKLGSVSASVAASSFAGKMKRFVKGDAGEDELRDNYRKNAAKITQALGQLKGASMKVGQMLSADPELIPPEFAEGLSALQRDAPPMTWNTLKSTLEEALDQPLESVFRHFDPEPVGAASIGQVHRGTLLTGEKVAVKVQYPGVADALESDLEALKSMIGFGQPFVERERLDRYFAEIKEVLMTEADYLREADELERWQEILTAKPFLQAPKPFKEFTRKNVLVMEFIEGDKLDVAIEKMDEDEKELWLRRWIEIYVWMFHELSELHADPHPGNFLFSTRDGQTVLTLLDFGCVRKFDPAFTDGILELLDTCWQDDPERAVEIYQRIGFGGERLDFSTLSPSLVAQYHDIVLTPFLRDEAFDFGNWQPAFESKKFMMSNPAFLALTPPPDALMYFRVLSGIKGLLGRFGAQINVYPLAVETARRRGVLTDTSQ</sequence>
<accession>A0A5B8XP60</accession>
<organism evidence="6 7">
    <name type="scientific">Microvenator marinus</name>
    <dbReference type="NCBI Taxonomy" id="2600177"/>
    <lineage>
        <taxon>Bacteria</taxon>
        <taxon>Deltaproteobacteria</taxon>
        <taxon>Bradymonadales</taxon>
        <taxon>Microvenatoraceae</taxon>
        <taxon>Microvenator</taxon>
    </lineage>
</organism>
<dbReference type="EMBL" id="CP042467">
    <property type="protein sequence ID" value="QED26927.1"/>
    <property type="molecule type" value="Genomic_DNA"/>
</dbReference>
<keyword evidence="4" id="KW-0067">ATP-binding</keyword>
<comment type="similarity">
    <text evidence="1">Belongs to the protein kinase superfamily. ADCK protein kinase family.</text>
</comment>
<keyword evidence="2" id="KW-0808">Transferase</keyword>
<dbReference type="RefSeq" id="WP_146958612.1">
    <property type="nucleotide sequence ID" value="NZ_CP042467.1"/>
</dbReference>
<evidence type="ECO:0000256" key="2">
    <source>
        <dbReference type="ARBA" id="ARBA00022679"/>
    </source>
</evidence>
<dbReference type="OrthoDB" id="9795390at2"/>
<evidence type="ECO:0000313" key="6">
    <source>
        <dbReference type="EMBL" id="QED26927.1"/>
    </source>
</evidence>
<dbReference type="Pfam" id="PF03109">
    <property type="entry name" value="ABC1"/>
    <property type="match status" value="1"/>
</dbReference>
<name>A0A5B8XP60_9DELT</name>
<dbReference type="InterPro" id="IPR011009">
    <property type="entry name" value="Kinase-like_dom_sf"/>
</dbReference>
<keyword evidence="6" id="KW-0418">Kinase</keyword>
<keyword evidence="3" id="KW-0547">Nucleotide-binding</keyword>
<dbReference type="InterPro" id="IPR004147">
    <property type="entry name" value="ABC1_dom"/>
</dbReference>
<dbReference type="InterPro" id="IPR034646">
    <property type="entry name" value="ADCK3_dom"/>
</dbReference>
<reference evidence="6 7" key="1">
    <citation type="submission" date="2019-08" db="EMBL/GenBank/DDBJ databases">
        <authorList>
            <person name="Liang Q."/>
        </authorList>
    </citation>
    <scope>NUCLEOTIDE SEQUENCE [LARGE SCALE GENOMIC DNA]</scope>
    <source>
        <strain evidence="6 7">V1718</strain>
    </source>
</reference>
<evidence type="ECO:0000256" key="1">
    <source>
        <dbReference type="ARBA" id="ARBA00009670"/>
    </source>
</evidence>
<dbReference type="Gene3D" id="1.10.510.10">
    <property type="entry name" value="Transferase(Phosphotransferase) domain 1"/>
    <property type="match status" value="1"/>
</dbReference>